<dbReference type="AlphaFoldDB" id="A0A7X6A4U1"/>
<gene>
    <name evidence="2" type="ORF">BJY22_007072</name>
</gene>
<dbReference type="Gene3D" id="1.10.443.10">
    <property type="entry name" value="Intergrase catalytic core"/>
    <property type="match status" value="1"/>
</dbReference>
<dbReference type="SUPFAM" id="SSF56349">
    <property type="entry name" value="DNA breaking-rejoining enzymes"/>
    <property type="match status" value="1"/>
</dbReference>
<dbReference type="RefSeq" id="WP_167215810.1">
    <property type="nucleotide sequence ID" value="NZ_JAASRO010000001.1"/>
</dbReference>
<organism evidence="2 3">
    <name type="scientific">Kribbella shirazensis</name>
    <dbReference type="NCBI Taxonomy" id="1105143"/>
    <lineage>
        <taxon>Bacteria</taxon>
        <taxon>Bacillati</taxon>
        <taxon>Actinomycetota</taxon>
        <taxon>Actinomycetes</taxon>
        <taxon>Propionibacteriales</taxon>
        <taxon>Kribbellaceae</taxon>
        <taxon>Kribbella</taxon>
    </lineage>
</organism>
<dbReference type="InterPro" id="IPR013762">
    <property type="entry name" value="Integrase-like_cat_sf"/>
</dbReference>
<comment type="caution">
    <text evidence="2">The sequence shown here is derived from an EMBL/GenBank/DDBJ whole genome shotgun (WGS) entry which is preliminary data.</text>
</comment>
<dbReference type="GO" id="GO:0006310">
    <property type="term" value="P:DNA recombination"/>
    <property type="evidence" value="ECO:0007669"/>
    <property type="project" value="UniProtKB-KW"/>
</dbReference>
<sequence length="156" mass="18136">MLTEYIDAMKPRPYWLPWEKVDGKPHTVNLLFGWTDDKRIRARAYDVLVWKPALFQAGVIPEPTKDVRGRRQYFSSRENGMHALRDYYASITLADGVNIEELAQYMGHGDAGFTLQLYTHMLRSSHERTRKAVDSRLSDLRKRQLDAHAGDGRRDD</sequence>
<dbReference type="Proteomes" id="UP000555407">
    <property type="component" value="Unassembled WGS sequence"/>
</dbReference>
<evidence type="ECO:0000313" key="2">
    <source>
        <dbReference type="EMBL" id="NIK61355.1"/>
    </source>
</evidence>
<keyword evidence="1" id="KW-0233">DNA recombination</keyword>
<evidence type="ECO:0000313" key="3">
    <source>
        <dbReference type="Proteomes" id="UP000555407"/>
    </source>
</evidence>
<dbReference type="EMBL" id="JAASRO010000001">
    <property type="protein sequence ID" value="NIK61355.1"/>
    <property type="molecule type" value="Genomic_DNA"/>
</dbReference>
<reference evidence="2 3" key="1">
    <citation type="submission" date="2020-03" db="EMBL/GenBank/DDBJ databases">
        <title>Sequencing the genomes of 1000 actinobacteria strains.</title>
        <authorList>
            <person name="Klenk H.-P."/>
        </authorList>
    </citation>
    <scope>NUCLEOTIDE SEQUENCE [LARGE SCALE GENOMIC DNA]</scope>
    <source>
        <strain evidence="2 3">DSM 45490</strain>
    </source>
</reference>
<evidence type="ECO:0000256" key="1">
    <source>
        <dbReference type="ARBA" id="ARBA00023172"/>
    </source>
</evidence>
<dbReference type="InterPro" id="IPR011010">
    <property type="entry name" value="DNA_brk_join_enz"/>
</dbReference>
<name>A0A7X6A4U1_9ACTN</name>
<keyword evidence="3" id="KW-1185">Reference proteome</keyword>
<dbReference type="GO" id="GO:0015074">
    <property type="term" value="P:DNA integration"/>
    <property type="evidence" value="ECO:0007669"/>
    <property type="project" value="InterPro"/>
</dbReference>
<dbReference type="GO" id="GO:0003677">
    <property type="term" value="F:DNA binding"/>
    <property type="evidence" value="ECO:0007669"/>
    <property type="project" value="InterPro"/>
</dbReference>
<protein>
    <submittedName>
        <fullName evidence="2">Integrase</fullName>
    </submittedName>
</protein>
<proteinExistence type="predicted"/>
<accession>A0A7X6A4U1</accession>